<dbReference type="EMBL" id="KZ679260">
    <property type="protein sequence ID" value="PTB42634.1"/>
    <property type="molecule type" value="Genomic_DNA"/>
</dbReference>
<feature type="domain" description="Cytosolic fatty-acid binding proteins" evidence="3">
    <location>
        <begin position="7"/>
        <end position="24"/>
    </location>
</feature>
<proteinExistence type="inferred from homology"/>
<dbReference type="GO" id="GO:0008289">
    <property type="term" value="F:lipid binding"/>
    <property type="evidence" value="ECO:0007669"/>
    <property type="project" value="InterPro"/>
</dbReference>
<evidence type="ECO:0000256" key="1">
    <source>
        <dbReference type="ARBA" id="ARBA00008390"/>
    </source>
</evidence>
<gene>
    <name evidence="4" type="ORF">M441DRAFT_79300</name>
</gene>
<dbReference type="STRING" id="1042311.A0A2T3ZCW1"/>
<evidence type="ECO:0000313" key="5">
    <source>
        <dbReference type="Proteomes" id="UP000240493"/>
    </source>
</evidence>
<dbReference type="PRINTS" id="PR00178">
    <property type="entry name" value="FATTYACIDBP"/>
</dbReference>
<evidence type="ECO:0000313" key="4">
    <source>
        <dbReference type="EMBL" id="PTB42634.1"/>
    </source>
</evidence>
<comment type="similarity">
    <text evidence="1 2">Belongs to the calycin superfamily. Fatty-acid binding protein (FABP) family.</text>
</comment>
<sequence>MADVFSGSYKLSKSDNFEEFLSELGVGVIKRKLFQAASPEITLKKDVDEWHVTTKIALGSKDTKFKMGEEFEDTSFNGDKVKSLIIQDGDKWTQVQTPFDSDKVTTIVRQFGESQFTAIMTVGNVTAVRIFSRL</sequence>
<keyword evidence="2" id="KW-0813">Transport</keyword>
<keyword evidence="5" id="KW-1185">Reference proteome</keyword>
<dbReference type="PROSITE" id="PS00214">
    <property type="entry name" value="FABP"/>
    <property type="match status" value="1"/>
</dbReference>
<dbReference type="Proteomes" id="UP000240493">
    <property type="component" value="Unassembled WGS sequence"/>
</dbReference>
<dbReference type="Gene3D" id="2.40.128.20">
    <property type="match status" value="1"/>
</dbReference>
<dbReference type="CDD" id="cd00742">
    <property type="entry name" value="FABP"/>
    <property type="match status" value="1"/>
</dbReference>
<dbReference type="PANTHER" id="PTHR11955">
    <property type="entry name" value="FATTY ACID BINDING PROTEIN"/>
    <property type="match status" value="1"/>
</dbReference>
<dbReference type="Pfam" id="PF00061">
    <property type="entry name" value="Lipocalin"/>
    <property type="match status" value="1"/>
</dbReference>
<reference evidence="4 5" key="1">
    <citation type="submission" date="2016-07" db="EMBL/GenBank/DDBJ databases">
        <title>Multiple horizontal gene transfer events from other fungi enriched the ability of initially mycotrophic Trichoderma (Ascomycota) to feed on dead plant biomass.</title>
        <authorList>
            <consortium name="DOE Joint Genome Institute"/>
            <person name="Aerts A."/>
            <person name="Atanasova L."/>
            <person name="Chenthamara K."/>
            <person name="Zhang J."/>
            <person name="Grujic M."/>
            <person name="Henrissat B."/>
            <person name="Kuo A."/>
            <person name="Salamov A."/>
            <person name="Lipzen A."/>
            <person name="Labutti K."/>
            <person name="Barry K."/>
            <person name="Miao Y."/>
            <person name="Rahimi M.J."/>
            <person name="Shen Q."/>
            <person name="Grigoriev I.V."/>
            <person name="Kubicek C.P."/>
            <person name="Druzhinina I.S."/>
        </authorList>
    </citation>
    <scope>NUCLEOTIDE SEQUENCE [LARGE SCALE GENOMIC DNA]</scope>
    <source>
        <strain evidence="4 5">CBS 433.97</strain>
    </source>
</reference>
<organism evidence="4 5">
    <name type="scientific">Trichoderma asperellum (strain ATCC 204424 / CBS 433.97 / NBRC 101777)</name>
    <dbReference type="NCBI Taxonomy" id="1042311"/>
    <lineage>
        <taxon>Eukaryota</taxon>
        <taxon>Fungi</taxon>
        <taxon>Dikarya</taxon>
        <taxon>Ascomycota</taxon>
        <taxon>Pezizomycotina</taxon>
        <taxon>Sordariomycetes</taxon>
        <taxon>Hypocreomycetidae</taxon>
        <taxon>Hypocreales</taxon>
        <taxon>Hypocreaceae</taxon>
        <taxon>Trichoderma</taxon>
    </lineage>
</organism>
<dbReference type="OrthoDB" id="354351at2759"/>
<accession>A0A2T3ZCW1</accession>
<dbReference type="InterPro" id="IPR000463">
    <property type="entry name" value="Fatty_acid-bd"/>
</dbReference>
<dbReference type="InterPro" id="IPR012674">
    <property type="entry name" value="Calycin"/>
</dbReference>
<evidence type="ECO:0000256" key="2">
    <source>
        <dbReference type="RuleBase" id="RU003696"/>
    </source>
</evidence>
<dbReference type="SUPFAM" id="SSF50814">
    <property type="entry name" value="Lipocalins"/>
    <property type="match status" value="1"/>
</dbReference>
<name>A0A2T3ZCW1_TRIA4</name>
<dbReference type="AlphaFoldDB" id="A0A2T3ZCW1"/>
<dbReference type="InterPro" id="IPR000566">
    <property type="entry name" value="Lipocln_cytosolic_FA-bd_dom"/>
</dbReference>
<evidence type="ECO:0000259" key="3">
    <source>
        <dbReference type="PROSITE" id="PS00214"/>
    </source>
</evidence>
<dbReference type="InterPro" id="IPR031259">
    <property type="entry name" value="ILBP"/>
</dbReference>
<protein>
    <recommendedName>
        <fullName evidence="3">Cytosolic fatty-acid binding proteins domain-containing protein</fullName>
    </recommendedName>
</protein>